<dbReference type="GO" id="GO:0005524">
    <property type="term" value="F:ATP binding"/>
    <property type="evidence" value="ECO:0007669"/>
    <property type="project" value="UniProtKB-KW"/>
</dbReference>
<evidence type="ECO:0000256" key="4">
    <source>
        <dbReference type="ARBA" id="ARBA00022741"/>
    </source>
</evidence>
<organism evidence="12 13">
    <name type="scientific">Vagococcus humatus</name>
    <dbReference type="NCBI Taxonomy" id="1889241"/>
    <lineage>
        <taxon>Bacteria</taxon>
        <taxon>Bacillati</taxon>
        <taxon>Bacillota</taxon>
        <taxon>Bacilli</taxon>
        <taxon>Lactobacillales</taxon>
        <taxon>Enterococcaceae</taxon>
        <taxon>Vagococcus</taxon>
    </lineage>
</organism>
<evidence type="ECO:0000256" key="3">
    <source>
        <dbReference type="ARBA" id="ARBA00022723"/>
    </source>
</evidence>
<dbReference type="SMART" id="SM00490">
    <property type="entry name" value="HELICc"/>
    <property type="match status" value="1"/>
</dbReference>
<keyword evidence="12" id="KW-0255">Endonuclease</keyword>
<dbReference type="InterPro" id="IPR006483">
    <property type="entry name" value="CRISPR-assoc_Cas3_HD"/>
</dbReference>
<dbReference type="PANTHER" id="PTHR47959">
    <property type="entry name" value="ATP-DEPENDENT RNA HELICASE RHLE-RELATED"/>
    <property type="match status" value="1"/>
</dbReference>
<evidence type="ECO:0000256" key="2">
    <source>
        <dbReference type="ARBA" id="ARBA00009046"/>
    </source>
</evidence>
<comment type="similarity">
    <text evidence="1">In the N-terminal section; belongs to the CRISPR-associated nuclease Cas3-HD family.</text>
</comment>
<dbReference type="GO" id="GO:0003724">
    <property type="term" value="F:RNA helicase activity"/>
    <property type="evidence" value="ECO:0007669"/>
    <property type="project" value="TreeGrafter"/>
</dbReference>
<evidence type="ECO:0000256" key="5">
    <source>
        <dbReference type="ARBA" id="ARBA00022801"/>
    </source>
</evidence>
<feature type="domain" description="Helicase C-terminal" evidence="10">
    <location>
        <begin position="441"/>
        <end position="597"/>
    </location>
</feature>
<gene>
    <name evidence="12" type="ORF">C7P63_04165</name>
</gene>
<dbReference type="GO" id="GO:0051607">
    <property type="term" value="P:defense response to virus"/>
    <property type="evidence" value="ECO:0007669"/>
    <property type="project" value="UniProtKB-KW"/>
</dbReference>
<comment type="similarity">
    <text evidence="9">Belongs to the DEAD box helicase family.</text>
</comment>
<reference evidence="12 13" key="1">
    <citation type="submission" date="2018-03" db="EMBL/GenBank/DDBJ databases">
        <authorList>
            <person name="Gulvik C.A."/>
        </authorList>
    </citation>
    <scope>NUCLEOTIDE SEQUENCE [LARGE SCALE GENOMIC DNA]</scope>
    <source>
        <strain evidence="12 13">JCM 31581</strain>
    </source>
</reference>
<dbReference type="InterPro" id="IPR050079">
    <property type="entry name" value="DEAD_box_RNA_helicase"/>
</dbReference>
<keyword evidence="7" id="KW-0067">ATP-binding</keyword>
<dbReference type="InterPro" id="IPR054712">
    <property type="entry name" value="Cas3-like_dom"/>
</dbReference>
<dbReference type="Gene3D" id="3.40.50.300">
    <property type="entry name" value="P-loop containing nucleotide triphosphate hydrolases"/>
    <property type="match status" value="2"/>
</dbReference>
<feature type="domain" description="HD Cas3-type" evidence="11">
    <location>
        <begin position="1"/>
        <end position="171"/>
    </location>
</feature>
<accession>A0A429Z991</accession>
<evidence type="ECO:0000256" key="8">
    <source>
        <dbReference type="ARBA" id="ARBA00023118"/>
    </source>
</evidence>
<comment type="caution">
    <text evidence="12">The sequence shown here is derived from an EMBL/GenBank/DDBJ whole genome shotgun (WGS) entry which is preliminary data.</text>
</comment>
<keyword evidence="6" id="KW-0347">Helicase</keyword>
<dbReference type="Pfam" id="PF22590">
    <property type="entry name" value="Cas3-like_C_2"/>
    <property type="match status" value="1"/>
</dbReference>
<dbReference type="GO" id="GO:0016787">
    <property type="term" value="F:hydrolase activity"/>
    <property type="evidence" value="ECO:0007669"/>
    <property type="project" value="UniProtKB-KW"/>
</dbReference>
<dbReference type="Gene3D" id="1.10.3210.30">
    <property type="match status" value="1"/>
</dbReference>
<sequence length="725" mass="84614">MTYLFESAVYMHDFGKATPYFQYYKMAQVAKKPHGSGHLTYHSRLSAIYYFDQMSLYINEHVPNGEMFNYALLLLILTECIAKHHTSLANLETFSQSFDQYLLDLVTLKQETELFDYFAYMPNFLNEPVAKNNYISRITEEVLTNTSSEFREIAYSAGLVFYSLLCVSDILATKKFAQDFKFEEDTYDDGLKRYLNLSYNQSPLSQAVMDYQKTLPKVDKTINDIRSKFILNMDTHLKQIKPINNLFHLEGLVGIGKTHAAKRFITYILNQYDIKKVYWSVPYLAIANQLDFANKELDSQAVRLDSVTPIRTEYHEFQVDFSKMVVNDQLMNYRNATFTFVRFFNLLFNHSKGNALKRLSLRNSVIIIDELQSVDILLMNQFLNQITIMSQLLHFKLLFMSATLPKLETTISLSEPDIFRKEPLLTKRNKLNMEFYDKGYTAVDLFNQLEISNKRVLIQTVTKKHAQEIYDALKPNNQQVHLYTGDTSQHDRQKIIDQLKEKNPDGSYTCKQLVLVTTNAIEAGVDISMNLAIVNLTSLDSLEQLSGRVNRSNEFKPEDSLIYVINYEPSDFLSPIKTTYTRSLGVNAIQQQFEEKNYSIFMSQVLNLAKKSQQDLNQRQATQQLAFKDVSQMMRLITTDSCFYYHICNDEAKQLMTKYQEYTQKLGEDLSFYDEYYIKRKNVLINLHPYRREITDYKIKQIFVEQYGEEPIAFHTQPEPFGQSL</sequence>
<dbReference type="NCBIfam" id="TIGR01596">
    <property type="entry name" value="cas3_HD"/>
    <property type="match status" value="1"/>
</dbReference>
<evidence type="ECO:0000256" key="9">
    <source>
        <dbReference type="ARBA" id="ARBA00038437"/>
    </source>
</evidence>
<evidence type="ECO:0000313" key="13">
    <source>
        <dbReference type="Proteomes" id="UP000277864"/>
    </source>
</evidence>
<evidence type="ECO:0000313" key="12">
    <source>
        <dbReference type="EMBL" id="RST90277.1"/>
    </source>
</evidence>
<keyword evidence="8" id="KW-0051">Antiviral defense</keyword>
<dbReference type="PROSITE" id="PS51643">
    <property type="entry name" value="HD_CAS3"/>
    <property type="match status" value="1"/>
</dbReference>
<dbReference type="InterPro" id="IPR027417">
    <property type="entry name" value="P-loop_NTPase"/>
</dbReference>
<keyword evidence="5" id="KW-0378">Hydrolase</keyword>
<dbReference type="SUPFAM" id="SSF52540">
    <property type="entry name" value="P-loop containing nucleoside triphosphate hydrolases"/>
    <property type="match status" value="1"/>
</dbReference>
<dbReference type="CDD" id="cd09641">
    <property type="entry name" value="Cas3''_I"/>
    <property type="match status" value="1"/>
</dbReference>
<dbReference type="GO" id="GO:0046872">
    <property type="term" value="F:metal ion binding"/>
    <property type="evidence" value="ECO:0007669"/>
    <property type="project" value="UniProtKB-KW"/>
</dbReference>
<name>A0A429Z991_9ENTE</name>
<dbReference type="InterPro" id="IPR038257">
    <property type="entry name" value="CRISPR-assoc_Cas3_HD_sf"/>
</dbReference>
<protein>
    <submittedName>
        <fullName evidence="12">CRISPR-associated endonuclease Cas3</fullName>
    </submittedName>
</protein>
<evidence type="ECO:0000256" key="6">
    <source>
        <dbReference type="ARBA" id="ARBA00022806"/>
    </source>
</evidence>
<dbReference type="EMBL" id="PXZH01000001">
    <property type="protein sequence ID" value="RST90277.1"/>
    <property type="molecule type" value="Genomic_DNA"/>
</dbReference>
<dbReference type="GO" id="GO:0004519">
    <property type="term" value="F:endonuclease activity"/>
    <property type="evidence" value="ECO:0007669"/>
    <property type="project" value="UniProtKB-KW"/>
</dbReference>
<dbReference type="PROSITE" id="PS51194">
    <property type="entry name" value="HELICASE_CTER"/>
    <property type="match status" value="1"/>
</dbReference>
<keyword evidence="12" id="KW-0540">Nuclease</keyword>
<evidence type="ECO:0000259" key="11">
    <source>
        <dbReference type="PROSITE" id="PS51643"/>
    </source>
</evidence>
<keyword evidence="4" id="KW-0547">Nucleotide-binding</keyword>
<keyword evidence="13" id="KW-1185">Reference proteome</keyword>
<dbReference type="Proteomes" id="UP000277864">
    <property type="component" value="Unassembled WGS sequence"/>
</dbReference>
<dbReference type="InterPro" id="IPR001650">
    <property type="entry name" value="Helicase_C-like"/>
</dbReference>
<keyword evidence="3" id="KW-0479">Metal-binding</keyword>
<dbReference type="GO" id="GO:0005829">
    <property type="term" value="C:cytosol"/>
    <property type="evidence" value="ECO:0007669"/>
    <property type="project" value="TreeGrafter"/>
</dbReference>
<evidence type="ECO:0000256" key="1">
    <source>
        <dbReference type="ARBA" id="ARBA00006847"/>
    </source>
</evidence>
<evidence type="ECO:0000259" key="10">
    <source>
        <dbReference type="PROSITE" id="PS51194"/>
    </source>
</evidence>
<comment type="similarity">
    <text evidence="2">In the central section; belongs to the CRISPR-associated helicase Cas3 family.</text>
</comment>
<dbReference type="AlphaFoldDB" id="A0A429Z991"/>
<proteinExistence type="inferred from homology"/>
<evidence type="ECO:0000256" key="7">
    <source>
        <dbReference type="ARBA" id="ARBA00022840"/>
    </source>
</evidence>